<dbReference type="Gene3D" id="3.40.50.880">
    <property type="match status" value="1"/>
</dbReference>
<evidence type="ECO:0000256" key="9">
    <source>
        <dbReference type="ARBA" id="ARBA00047781"/>
    </source>
</evidence>
<evidence type="ECO:0000313" key="12">
    <source>
        <dbReference type="Proteomes" id="UP000593565"/>
    </source>
</evidence>
<dbReference type="GO" id="GO:0003883">
    <property type="term" value="F:CTP synthase activity"/>
    <property type="evidence" value="ECO:0007669"/>
    <property type="project" value="UniProtKB-EC"/>
</dbReference>
<dbReference type="GO" id="GO:0097268">
    <property type="term" value="C:cytoophidium"/>
    <property type="evidence" value="ECO:0007669"/>
    <property type="project" value="TreeGrafter"/>
</dbReference>
<dbReference type="UniPathway" id="UPA00159">
    <property type="reaction ID" value="UER00277"/>
</dbReference>
<reference evidence="11 12" key="1">
    <citation type="submission" date="2020-02" db="EMBL/GenBank/DDBJ databases">
        <title>A chromosome-scale genome assembly of the black bullhead catfish (Ameiurus melas).</title>
        <authorList>
            <person name="Wen M."/>
            <person name="Zham M."/>
            <person name="Cabau C."/>
            <person name="Klopp C."/>
            <person name="Donnadieu C."/>
            <person name="Roques C."/>
            <person name="Bouchez O."/>
            <person name="Lampietro C."/>
            <person name="Jouanno E."/>
            <person name="Herpin A."/>
            <person name="Louis A."/>
            <person name="Berthelot C."/>
            <person name="Parey E."/>
            <person name="Roest-Crollius H."/>
            <person name="Braasch I."/>
            <person name="Postlethwait J."/>
            <person name="Robinson-Rechavi M."/>
            <person name="Echchiki A."/>
            <person name="Begum T."/>
            <person name="Montfort J."/>
            <person name="Schartl M."/>
            <person name="Bobe J."/>
            <person name="Guiguen Y."/>
        </authorList>
    </citation>
    <scope>NUCLEOTIDE SEQUENCE [LARGE SCALE GENOMIC DNA]</scope>
    <source>
        <strain evidence="11">M_S1</strain>
        <tissue evidence="11">Blood</tissue>
    </source>
</reference>
<evidence type="ECO:0000313" key="11">
    <source>
        <dbReference type="EMBL" id="KAF4088033.1"/>
    </source>
</evidence>
<keyword evidence="4" id="KW-0436">Ligase</keyword>
<gene>
    <name evidence="11" type="ORF">AMELA_G00078070</name>
</gene>
<evidence type="ECO:0000256" key="5">
    <source>
        <dbReference type="ARBA" id="ARBA00022741"/>
    </source>
</evidence>
<protein>
    <recommendedName>
        <fullName evidence="3">CTP synthase (glutamine hydrolyzing)</fullName>
        <ecNumber evidence="3">6.3.4.2</ecNumber>
    </recommendedName>
</protein>
<name>A0A7J6AYT3_AMEME</name>
<dbReference type="AlphaFoldDB" id="A0A7J6AYT3"/>
<keyword evidence="6" id="KW-0067">ATP-binding</keyword>
<comment type="caution">
    <text evidence="11">The sequence shown here is derived from an EMBL/GenBank/DDBJ whole genome shotgun (WGS) entry which is preliminary data.</text>
</comment>
<keyword evidence="5" id="KW-0547">Nucleotide-binding</keyword>
<dbReference type="EC" id="6.3.4.2" evidence="3"/>
<keyword evidence="8" id="KW-0665">Pyrimidine biosynthesis</keyword>
<evidence type="ECO:0000259" key="10">
    <source>
        <dbReference type="Pfam" id="PF00117"/>
    </source>
</evidence>
<dbReference type="InterPro" id="IPR017926">
    <property type="entry name" value="GATASE"/>
</dbReference>
<dbReference type="GO" id="GO:0005524">
    <property type="term" value="F:ATP binding"/>
    <property type="evidence" value="ECO:0007669"/>
    <property type="project" value="UniProtKB-KW"/>
</dbReference>
<dbReference type="Pfam" id="PF00117">
    <property type="entry name" value="GATase"/>
    <property type="match status" value="1"/>
</dbReference>
<evidence type="ECO:0000256" key="8">
    <source>
        <dbReference type="ARBA" id="ARBA00022975"/>
    </source>
</evidence>
<evidence type="ECO:0000256" key="4">
    <source>
        <dbReference type="ARBA" id="ARBA00022598"/>
    </source>
</evidence>
<dbReference type="Proteomes" id="UP000593565">
    <property type="component" value="Unassembled WGS sequence"/>
</dbReference>
<dbReference type="GO" id="GO:0044210">
    <property type="term" value="P:'de novo' CTP biosynthetic process"/>
    <property type="evidence" value="ECO:0007669"/>
    <property type="project" value="UniProtKB-UniPathway"/>
</dbReference>
<sequence length="186" mass="21168">MLTKWKEMSDRTNCLLESTSIALVGKYTKFSDSYASVIKALEHSALAINYKLEVKYIDSAYLEQSTEQEDPWCFGEGKNHAINWARKKKKPFLGMQLAVCEFARNVLGWKDANSTEFDPDTKYPVVIEMPEHNPGQMGGTMRLGKRRTIFKGTSSILSTLLGKICHEENCMETLNMLMNDTDIVLR</sequence>
<evidence type="ECO:0000256" key="7">
    <source>
        <dbReference type="ARBA" id="ARBA00022962"/>
    </source>
</evidence>
<dbReference type="InterPro" id="IPR004468">
    <property type="entry name" value="CTP_synthase"/>
</dbReference>
<comment type="pathway">
    <text evidence="1">Pyrimidine metabolism; CTP biosynthesis via de novo pathway; CTP from UDP: step 2/2.</text>
</comment>
<evidence type="ECO:0000256" key="6">
    <source>
        <dbReference type="ARBA" id="ARBA00022840"/>
    </source>
</evidence>
<proteinExistence type="inferred from homology"/>
<accession>A0A7J6AYT3</accession>
<keyword evidence="12" id="KW-1185">Reference proteome</keyword>
<evidence type="ECO:0000256" key="2">
    <source>
        <dbReference type="ARBA" id="ARBA00007533"/>
    </source>
</evidence>
<dbReference type="GO" id="GO:0005737">
    <property type="term" value="C:cytoplasm"/>
    <property type="evidence" value="ECO:0007669"/>
    <property type="project" value="TreeGrafter"/>
</dbReference>
<dbReference type="SUPFAM" id="SSF52317">
    <property type="entry name" value="Class I glutamine amidotransferase-like"/>
    <property type="match status" value="1"/>
</dbReference>
<evidence type="ECO:0000256" key="3">
    <source>
        <dbReference type="ARBA" id="ARBA00012291"/>
    </source>
</evidence>
<dbReference type="PANTHER" id="PTHR11550">
    <property type="entry name" value="CTP SYNTHASE"/>
    <property type="match status" value="1"/>
</dbReference>
<keyword evidence="7" id="KW-0315">Glutamine amidotransferase</keyword>
<organism evidence="11 12">
    <name type="scientific">Ameiurus melas</name>
    <name type="common">Black bullhead</name>
    <name type="synonym">Silurus melas</name>
    <dbReference type="NCBI Taxonomy" id="219545"/>
    <lineage>
        <taxon>Eukaryota</taxon>
        <taxon>Metazoa</taxon>
        <taxon>Chordata</taxon>
        <taxon>Craniata</taxon>
        <taxon>Vertebrata</taxon>
        <taxon>Euteleostomi</taxon>
        <taxon>Actinopterygii</taxon>
        <taxon>Neopterygii</taxon>
        <taxon>Teleostei</taxon>
        <taxon>Ostariophysi</taxon>
        <taxon>Siluriformes</taxon>
        <taxon>Ictaluridae</taxon>
        <taxon>Ameiurus</taxon>
    </lineage>
</organism>
<dbReference type="InterPro" id="IPR029062">
    <property type="entry name" value="Class_I_gatase-like"/>
</dbReference>
<evidence type="ECO:0000256" key="1">
    <source>
        <dbReference type="ARBA" id="ARBA00005171"/>
    </source>
</evidence>
<dbReference type="EMBL" id="JAAGNN010000006">
    <property type="protein sequence ID" value="KAF4088033.1"/>
    <property type="molecule type" value="Genomic_DNA"/>
</dbReference>
<dbReference type="GO" id="GO:0042802">
    <property type="term" value="F:identical protein binding"/>
    <property type="evidence" value="ECO:0007669"/>
    <property type="project" value="TreeGrafter"/>
</dbReference>
<feature type="domain" description="Glutamine amidotransferase" evidence="10">
    <location>
        <begin position="31"/>
        <end position="155"/>
    </location>
</feature>
<comment type="catalytic activity">
    <reaction evidence="9">
        <text>UTP + L-glutamine + ATP + H2O = CTP + L-glutamate + ADP + phosphate + 2 H(+)</text>
        <dbReference type="Rhea" id="RHEA:26426"/>
        <dbReference type="ChEBI" id="CHEBI:15377"/>
        <dbReference type="ChEBI" id="CHEBI:15378"/>
        <dbReference type="ChEBI" id="CHEBI:29985"/>
        <dbReference type="ChEBI" id="CHEBI:30616"/>
        <dbReference type="ChEBI" id="CHEBI:37563"/>
        <dbReference type="ChEBI" id="CHEBI:43474"/>
        <dbReference type="ChEBI" id="CHEBI:46398"/>
        <dbReference type="ChEBI" id="CHEBI:58359"/>
        <dbReference type="ChEBI" id="CHEBI:456216"/>
        <dbReference type="EC" id="6.3.4.2"/>
    </reaction>
</comment>
<comment type="similarity">
    <text evidence="2">Belongs to the CTP synthase family.</text>
</comment>
<dbReference type="PANTHER" id="PTHR11550:SF0">
    <property type="entry name" value="CTP SYNTHASE-RELATED"/>
    <property type="match status" value="1"/>
</dbReference>
<dbReference type="GO" id="GO:0019856">
    <property type="term" value="P:pyrimidine nucleobase biosynthetic process"/>
    <property type="evidence" value="ECO:0007669"/>
    <property type="project" value="TreeGrafter"/>
</dbReference>